<dbReference type="PANTHER" id="PTHR12304:SF4">
    <property type="entry name" value="URIDINE NUCLEOSIDASE"/>
    <property type="match status" value="1"/>
</dbReference>
<dbReference type="InterPro" id="IPR023186">
    <property type="entry name" value="IUNH"/>
</dbReference>
<sequence length="362" mass="38469">MTDYRKKVWLDVDPGHDDATAILLALHSPNIELLGISTIHGNAPSDLTAINAARCLLAFGAKPNVRVYPGAPKPLLKAAQHDAEIHGPDGLGGVEGLASGTDPAVLSLIAKNPDGSVARALEGISQAIKKVWIEGSGSEKVTMISSGPMTNLALFCSVYPDLLDAVEEIVFMGGGVGLGNRAAVAEYNVMCDPHAAQIVLNTPVRTVMIPINVTHTAIATKDIMRKLLSPAAAVGSNAPLPKPETNLRYTLSTLIGYFAESYKSTFGFMDGPPMHDALTIAYAAHPELFNATRFRVDVELTGAHSSGQTVVDTWKYQKTDDSWGAGGKNCLVAEKVKVDGFFDMFLDCVSRCDKVSPLNLQA</sequence>
<dbReference type="AlphaFoldDB" id="A0A284RTU6"/>
<dbReference type="Pfam" id="PF01156">
    <property type="entry name" value="IU_nuc_hydro"/>
    <property type="match status" value="1"/>
</dbReference>
<dbReference type="SUPFAM" id="SSF53590">
    <property type="entry name" value="Nucleoside hydrolase"/>
    <property type="match status" value="1"/>
</dbReference>
<dbReference type="PANTHER" id="PTHR12304">
    <property type="entry name" value="INOSINE-URIDINE PREFERRING NUCLEOSIDE HYDROLASE"/>
    <property type="match status" value="1"/>
</dbReference>
<evidence type="ECO:0000256" key="3">
    <source>
        <dbReference type="ARBA" id="ARBA00023295"/>
    </source>
</evidence>
<proteinExistence type="inferred from homology"/>
<dbReference type="Gene3D" id="3.90.245.10">
    <property type="entry name" value="Ribonucleoside hydrolase-like"/>
    <property type="match status" value="1"/>
</dbReference>
<keyword evidence="3" id="KW-0326">Glycosidase</keyword>
<organism evidence="5 6">
    <name type="scientific">Armillaria ostoyae</name>
    <name type="common">Armillaria root rot fungus</name>
    <dbReference type="NCBI Taxonomy" id="47428"/>
    <lineage>
        <taxon>Eukaryota</taxon>
        <taxon>Fungi</taxon>
        <taxon>Dikarya</taxon>
        <taxon>Basidiomycota</taxon>
        <taxon>Agaricomycotina</taxon>
        <taxon>Agaricomycetes</taxon>
        <taxon>Agaricomycetidae</taxon>
        <taxon>Agaricales</taxon>
        <taxon>Marasmiineae</taxon>
        <taxon>Physalacriaceae</taxon>
        <taxon>Armillaria</taxon>
    </lineage>
</organism>
<dbReference type="InterPro" id="IPR001910">
    <property type="entry name" value="Inosine/uridine_hydrolase_dom"/>
</dbReference>
<evidence type="ECO:0000313" key="6">
    <source>
        <dbReference type="Proteomes" id="UP000219338"/>
    </source>
</evidence>
<dbReference type="STRING" id="47428.A0A284RTU6"/>
<dbReference type="OMA" id="WVGVETK"/>
<evidence type="ECO:0000256" key="1">
    <source>
        <dbReference type="ARBA" id="ARBA00009176"/>
    </source>
</evidence>
<name>A0A284RTU6_ARMOS</name>
<evidence type="ECO:0000313" key="5">
    <source>
        <dbReference type="EMBL" id="SJL12176.1"/>
    </source>
</evidence>
<keyword evidence="6" id="KW-1185">Reference proteome</keyword>
<reference evidence="6" key="1">
    <citation type="journal article" date="2017" name="Nat. Ecol. Evol.">
        <title>Genome expansion and lineage-specific genetic innovations in the forest pathogenic fungi Armillaria.</title>
        <authorList>
            <person name="Sipos G."/>
            <person name="Prasanna A.N."/>
            <person name="Walter M.C."/>
            <person name="O'Connor E."/>
            <person name="Balint B."/>
            <person name="Krizsan K."/>
            <person name="Kiss B."/>
            <person name="Hess J."/>
            <person name="Varga T."/>
            <person name="Slot J."/>
            <person name="Riley R."/>
            <person name="Boka B."/>
            <person name="Rigling D."/>
            <person name="Barry K."/>
            <person name="Lee J."/>
            <person name="Mihaltcheva S."/>
            <person name="LaButti K."/>
            <person name="Lipzen A."/>
            <person name="Waldron R."/>
            <person name="Moloney N.M."/>
            <person name="Sperisen C."/>
            <person name="Kredics L."/>
            <person name="Vagvoelgyi C."/>
            <person name="Patrignani A."/>
            <person name="Fitzpatrick D."/>
            <person name="Nagy I."/>
            <person name="Doyle S."/>
            <person name="Anderson J.B."/>
            <person name="Grigoriev I.V."/>
            <person name="Gueldener U."/>
            <person name="Muensterkoetter M."/>
            <person name="Nagy L.G."/>
        </authorList>
    </citation>
    <scope>NUCLEOTIDE SEQUENCE [LARGE SCALE GENOMIC DNA]</scope>
    <source>
        <strain evidence="6">C18/9</strain>
    </source>
</reference>
<dbReference type="GO" id="GO:0006152">
    <property type="term" value="P:purine nucleoside catabolic process"/>
    <property type="evidence" value="ECO:0007669"/>
    <property type="project" value="TreeGrafter"/>
</dbReference>
<keyword evidence="2 5" id="KW-0378">Hydrolase</keyword>
<feature type="domain" description="Inosine/uridine-preferring nucleoside hydrolase" evidence="4">
    <location>
        <begin position="8"/>
        <end position="343"/>
    </location>
</feature>
<protein>
    <submittedName>
        <fullName evidence="5">Related to Inosine-uridine-preferring nucleoside hydrolase homolog</fullName>
    </submittedName>
</protein>
<accession>A0A284RTU6</accession>
<gene>
    <name evidence="5" type="ORF">ARMOST_15598</name>
</gene>
<dbReference type="CDD" id="cd02651">
    <property type="entry name" value="nuc_hydro_IU_UC_XIUA"/>
    <property type="match status" value="1"/>
</dbReference>
<evidence type="ECO:0000256" key="2">
    <source>
        <dbReference type="ARBA" id="ARBA00022801"/>
    </source>
</evidence>
<dbReference type="OrthoDB" id="432381at2759"/>
<dbReference type="Proteomes" id="UP000219338">
    <property type="component" value="Unassembled WGS sequence"/>
</dbReference>
<dbReference type="InterPro" id="IPR036452">
    <property type="entry name" value="Ribo_hydro-like"/>
</dbReference>
<dbReference type="EMBL" id="FUEG01000016">
    <property type="protein sequence ID" value="SJL12176.1"/>
    <property type="molecule type" value="Genomic_DNA"/>
</dbReference>
<dbReference type="GO" id="GO:0005829">
    <property type="term" value="C:cytosol"/>
    <property type="evidence" value="ECO:0007669"/>
    <property type="project" value="TreeGrafter"/>
</dbReference>
<comment type="similarity">
    <text evidence="1">Belongs to the IUNH family.</text>
</comment>
<dbReference type="GO" id="GO:0008477">
    <property type="term" value="F:purine nucleosidase activity"/>
    <property type="evidence" value="ECO:0007669"/>
    <property type="project" value="TreeGrafter"/>
</dbReference>
<evidence type="ECO:0000259" key="4">
    <source>
        <dbReference type="Pfam" id="PF01156"/>
    </source>
</evidence>